<dbReference type="InterPro" id="IPR005151">
    <property type="entry name" value="Tail-specific_protease"/>
</dbReference>
<dbReference type="RefSeq" id="WP_186969254.1">
    <property type="nucleotide sequence ID" value="NZ_JACOPK010000002.1"/>
</dbReference>
<dbReference type="CDD" id="cd06567">
    <property type="entry name" value="Peptidase_S41"/>
    <property type="match status" value="1"/>
</dbReference>
<protein>
    <submittedName>
        <fullName evidence="3">PDZ domain-containing protein</fullName>
    </submittedName>
</protein>
<dbReference type="InterPro" id="IPR041489">
    <property type="entry name" value="PDZ_6"/>
</dbReference>
<dbReference type="EMBL" id="JACOPK010000002">
    <property type="protein sequence ID" value="MBC5694939.1"/>
    <property type="molecule type" value="Genomic_DNA"/>
</dbReference>
<dbReference type="PROSITE" id="PS50106">
    <property type="entry name" value="PDZ"/>
    <property type="match status" value="1"/>
</dbReference>
<dbReference type="SUPFAM" id="SSF50156">
    <property type="entry name" value="PDZ domain-like"/>
    <property type="match status" value="1"/>
</dbReference>
<dbReference type="Gene3D" id="3.90.226.10">
    <property type="entry name" value="2-enoyl-CoA Hydratase, Chain A, domain 1"/>
    <property type="match status" value="1"/>
</dbReference>
<name>A0ABR7GKU8_9FIRM</name>
<dbReference type="Gene3D" id="3.30.750.44">
    <property type="match status" value="1"/>
</dbReference>
<feature type="signal peptide" evidence="1">
    <location>
        <begin position="1"/>
        <end position="22"/>
    </location>
</feature>
<organism evidence="3 4">
    <name type="scientific">Agathobaculum hominis</name>
    <dbReference type="NCBI Taxonomy" id="2763014"/>
    <lineage>
        <taxon>Bacteria</taxon>
        <taxon>Bacillati</taxon>
        <taxon>Bacillota</taxon>
        <taxon>Clostridia</taxon>
        <taxon>Eubacteriales</taxon>
        <taxon>Butyricicoccaceae</taxon>
        <taxon>Agathobaculum</taxon>
    </lineage>
</organism>
<evidence type="ECO:0000256" key="1">
    <source>
        <dbReference type="SAM" id="SignalP"/>
    </source>
</evidence>
<dbReference type="InterPro" id="IPR001478">
    <property type="entry name" value="PDZ"/>
</dbReference>
<dbReference type="Pfam" id="PF03572">
    <property type="entry name" value="Peptidase_S41"/>
    <property type="match status" value="1"/>
</dbReference>
<sequence>MKKTAKRLTALALSAAMLTAPAGAITADGQSETWFDGVWSLIDAFSIKTEHDPYVLQNYINKYLEKHPEEMYDVINDILGLLDTHSMYLSSEEYSQGFSTLEGFVGIGVGLQQTAGGVQIGEVMRYSAAEEAGLQIGDLIVKIDGEDVSGAETADVASKLRGQEGTTVSVTVRRQGRDITVSIMRRQVNQVYVSNSTLTQGVEYIKISSFASENDWQAFSEIWNGLAKKNTRAVVLDLRGNGGGLIDVAFKIANAMTPDKGVTLAGVRYRDDMGGLDETVSTGGGLPLNKIVVLVNGGTASAAELLTGILQDTAENVTVVGEKTYGKGQGQMHLPLINGDKLVITTLEMELPGQGCWEGRGLTPDIQVGNSTVSVREDALHALDTSRTMCFGEVSDNIYAMTERLQLLGLIGEPTNTFNGDVLDAVTGFCSSYDLPAAACASPEMLSALSDAISALSGKTYTLDMQMQSALEICRLAAAKPQQYTVSPDGTWKRNS</sequence>
<dbReference type="Proteomes" id="UP000641741">
    <property type="component" value="Unassembled WGS sequence"/>
</dbReference>
<dbReference type="SMART" id="SM00245">
    <property type="entry name" value="TSPc"/>
    <property type="match status" value="1"/>
</dbReference>
<dbReference type="SUPFAM" id="SSF52096">
    <property type="entry name" value="ClpP/crotonase"/>
    <property type="match status" value="1"/>
</dbReference>
<reference evidence="3 4" key="1">
    <citation type="submission" date="2020-08" db="EMBL/GenBank/DDBJ databases">
        <title>Genome public.</title>
        <authorList>
            <person name="Liu C."/>
            <person name="Sun Q."/>
        </authorList>
    </citation>
    <scope>NUCLEOTIDE SEQUENCE [LARGE SCALE GENOMIC DNA]</scope>
    <source>
        <strain evidence="3 4">M2</strain>
    </source>
</reference>
<evidence type="ECO:0000313" key="4">
    <source>
        <dbReference type="Proteomes" id="UP000641741"/>
    </source>
</evidence>
<dbReference type="CDD" id="cd06782">
    <property type="entry name" value="cpPDZ_CPP-like"/>
    <property type="match status" value="1"/>
</dbReference>
<proteinExistence type="predicted"/>
<feature type="domain" description="PDZ" evidence="2">
    <location>
        <begin position="106"/>
        <end position="187"/>
    </location>
</feature>
<dbReference type="PANTHER" id="PTHR32060:SF30">
    <property type="entry name" value="CARBOXY-TERMINAL PROCESSING PROTEASE CTPA"/>
    <property type="match status" value="1"/>
</dbReference>
<accession>A0ABR7GKU8</accession>
<gene>
    <name evidence="3" type="ORF">H8S02_03095</name>
</gene>
<evidence type="ECO:0000313" key="3">
    <source>
        <dbReference type="EMBL" id="MBC5694939.1"/>
    </source>
</evidence>
<evidence type="ECO:0000259" key="2">
    <source>
        <dbReference type="PROSITE" id="PS50106"/>
    </source>
</evidence>
<dbReference type="InterPro" id="IPR036034">
    <property type="entry name" value="PDZ_sf"/>
</dbReference>
<dbReference type="SMART" id="SM00228">
    <property type="entry name" value="PDZ"/>
    <property type="match status" value="1"/>
</dbReference>
<comment type="caution">
    <text evidence="3">The sequence shown here is derived from an EMBL/GenBank/DDBJ whole genome shotgun (WGS) entry which is preliminary data.</text>
</comment>
<keyword evidence="4" id="KW-1185">Reference proteome</keyword>
<dbReference type="Gene3D" id="2.30.42.10">
    <property type="match status" value="1"/>
</dbReference>
<dbReference type="Pfam" id="PF17820">
    <property type="entry name" value="PDZ_6"/>
    <property type="match status" value="1"/>
</dbReference>
<dbReference type="InterPro" id="IPR029045">
    <property type="entry name" value="ClpP/crotonase-like_dom_sf"/>
</dbReference>
<dbReference type="PANTHER" id="PTHR32060">
    <property type="entry name" value="TAIL-SPECIFIC PROTEASE"/>
    <property type="match status" value="1"/>
</dbReference>
<feature type="chain" id="PRO_5046500666" evidence="1">
    <location>
        <begin position="23"/>
        <end position="496"/>
    </location>
</feature>
<keyword evidence="1" id="KW-0732">Signal</keyword>